<dbReference type="Proteomes" id="UP000540685">
    <property type="component" value="Unassembled WGS sequence"/>
</dbReference>
<feature type="transmembrane region" description="Helical" evidence="1">
    <location>
        <begin position="84"/>
        <end position="102"/>
    </location>
</feature>
<organism evidence="2 3">
    <name type="scientific">Streptosporangium becharense</name>
    <dbReference type="NCBI Taxonomy" id="1816182"/>
    <lineage>
        <taxon>Bacteria</taxon>
        <taxon>Bacillati</taxon>
        <taxon>Actinomycetota</taxon>
        <taxon>Actinomycetes</taxon>
        <taxon>Streptosporangiales</taxon>
        <taxon>Streptosporangiaceae</taxon>
        <taxon>Streptosporangium</taxon>
    </lineage>
</organism>
<evidence type="ECO:0000313" key="2">
    <source>
        <dbReference type="EMBL" id="MBB5817049.1"/>
    </source>
</evidence>
<reference evidence="2 3" key="1">
    <citation type="submission" date="2020-08" db="EMBL/GenBank/DDBJ databases">
        <title>Sequencing the genomes of 1000 actinobacteria strains.</title>
        <authorList>
            <person name="Klenk H.-P."/>
        </authorList>
    </citation>
    <scope>NUCLEOTIDE SEQUENCE [LARGE SCALE GENOMIC DNA]</scope>
    <source>
        <strain evidence="2 3">DSM 46887</strain>
    </source>
</reference>
<gene>
    <name evidence="2" type="ORF">F4562_000111</name>
</gene>
<dbReference type="AlphaFoldDB" id="A0A7W9ME83"/>
<feature type="transmembrane region" description="Helical" evidence="1">
    <location>
        <begin position="114"/>
        <end position="137"/>
    </location>
</feature>
<keyword evidence="1" id="KW-0472">Membrane</keyword>
<protein>
    <submittedName>
        <fullName evidence="2">Uncharacterized protein</fullName>
    </submittedName>
</protein>
<proteinExistence type="predicted"/>
<comment type="caution">
    <text evidence="2">The sequence shown here is derived from an EMBL/GenBank/DDBJ whole genome shotgun (WGS) entry which is preliminary data.</text>
</comment>
<name>A0A7W9ME83_9ACTN</name>
<dbReference type="EMBL" id="JACHMP010000001">
    <property type="protein sequence ID" value="MBB5817049.1"/>
    <property type="molecule type" value="Genomic_DNA"/>
</dbReference>
<keyword evidence="1" id="KW-0812">Transmembrane</keyword>
<sequence length="144" mass="15975">MGVTMPAGRPAIATRRVGYTIAAVIDMTLLHVINVRPGWQAVPFLTEDVRQVLWLVNLSVIVGFAANMIYLVHDPKWVRHAGELITTVISLVMLIQVLRVFPFAFDDPSVDWALITHTVLIVAVVVTAVVVVNLAMLPRRVTER</sequence>
<evidence type="ECO:0000313" key="3">
    <source>
        <dbReference type="Proteomes" id="UP000540685"/>
    </source>
</evidence>
<dbReference type="RefSeq" id="WP_184548983.1">
    <property type="nucleotide sequence ID" value="NZ_JACHMP010000001.1"/>
</dbReference>
<feature type="transmembrane region" description="Helical" evidence="1">
    <location>
        <begin position="52"/>
        <end position="72"/>
    </location>
</feature>
<accession>A0A7W9ME83</accession>
<evidence type="ECO:0000256" key="1">
    <source>
        <dbReference type="SAM" id="Phobius"/>
    </source>
</evidence>
<keyword evidence="1" id="KW-1133">Transmembrane helix</keyword>
<keyword evidence="3" id="KW-1185">Reference proteome</keyword>